<protein>
    <recommendedName>
        <fullName evidence="1">Jacalin-type lectin domain-containing protein</fullName>
    </recommendedName>
</protein>
<dbReference type="Pfam" id="PF22693">
    <property type="entry name" value="MACPF_1"/>
    <property type="match status" value="1"/>
</dbReference>
<feature type="domain" description="Jacalin-type lectin" evidence="1">
    <location>
        <begin position="303"/>
        <end position="445"/>
    </location>
</feature>
<dbReference type="InterPro" id="IPR036404">
    <property type="entry name" value="Jacalin-like_lectin_dom_sf"/>
</dbReference>
<dbReference type="Proteomes" id="UP000663846">
    <property type="component" value="Unassembled WGS sequence"/>
</dbReference>
<dbReference type="SMART" id="SM00915">
    <property type="entry name" value="Jacalin"/>
    <property type="match status" value="1"/>
</dbReference>
<feature type="non-terminal residue" evidence="2">
    <location>
        <position position="1"/>
    </location>
</feature>
<evidence type="ECO:0000313" key="2">
    <source>
        <dbReference type="EMBL" id="CAE6452314.1"/>
    </source>
</evidence>
<organism evidence="2 3">
    <name type="scientific">Rhizoctonia solani</name>
    <dbReference type="NCBI Taxonomy" id="456999"/>
    <lineage>
        <taxon>Eukaryota</taxon>
        <taxon>Fungi</taxon>
        <taxon>Dikarya</taxon>
        <taxon>Basidiomycota</taxon>
        <taxon>Agaricomycotina</taxon>
        <taxon>Agaricomycetes</taxon>
        <taxon>Cantharellales</taxon>
        <taxon>Ceratobasidiaceae</taxon>
        <taxon>Rhizoctonia</taxon>
    </lineage>
</organism>
<dbReference type="Gene3D" id="2.100.10.30">
    <property type="entry name" value="Jacalin-like lectin domain"/>
    <property type="match status" value="1"/>
</dbReference>
<dbReference type="SUPFAM" id="SSF51101">
    <property type="entry name" value="Mannose-binding lectins"/>
    <property type="match status" value="1"/>
</dbReference>
<dbReference type="PROSITE" id="PS51752">
    <property type="entry name" value="JACALIN_LECTIN"/>
    <property type="match status" value="1"/>
</dbReference>
<evidence type="ECO:0000313" key="3">
    <source>
        <dbReference type="Proteomes" id="UP000663846"/>
    </source>
</evidence>
<dbReference type="Pfam" id="PF01419">
    <property type="entry name" value="Jacalin"/>
    <property type="match status" value="1"/>
</dbReference>
<dbReference type="InterPro" id="IPR001229">
    <property type="entry name" value="Jacalin-like_lectin_dom"/>
</dbReference>
<reference evidence="2" key="1">
    <citation type="submission" date="2021-01" db="EMBL/GenBank/DDBJ databases">
        <authorList>
            <person name="Kaushik A."/>
        </authorList>
    </citation>
    <scope>NUCLEOTIDE SEQUENCE</scope>
    <source>
        <strain evidence="2">AG1-1C</strain>
    </source>
</reference>
<comment type="caution">
    <text evidence="2">The sequence shown here is derived from an EMBL/GenBank/DDBJ whole genome shotgun (WGS) entry which is preliminary data.</text>
</comment>
<sequence>MGPSNNNDNYEVNSSSPGPNWDLDIFALTSLKDAKDKGALLQNIGYLCGIRVNNNDGPQNLTRRVAQFIGTEPPITQEMNDFLTETITTNSERETNYTHQGWSKAATSTTSPWISSRIAANNQQNEKGTWLTRRALVQRFSLRISPEDLIPAPEFEAEIQAALAKSTVFQQFEAVYRALNKWGDVVVLGIEMGTSLVLTDSSTNMNQLPTMAEWTDTSYLATIQTARITRKVCGRRLSILGGWYMANKDKCGHAILPDSGTKAFIPVSPIYWRQTIIKEVLPTTRLLPLELQSQLSQLYSQRLTYNPVITRSDSSCRTHDDTHYASMNVSSVIIHATGDVRSVTFKYADGIGLSKHEGSENDGIQHEFVLVDGEHITEMLIWRDGWVYGIQFVTNFGRCSPNMGGSWNKPTVARSKGGVLVGIVSLIKKHEMGHLFRDIQGIWRHDVVDKVPKEDDVFSDYFGSKKGMPFNDRVIVRNSDMAISRIEVRCWNIIDGVQVCYFPRGSNGRYRPKKRSPEDTKGRPMRLQYLCGKRTENFLSGFMFTGSGSNPSFLGQHRYIVQELTRQDRILGITKRNPSIQHTLITTTAAVGSCCSTWRRVTLPDPGRITTADLVSTRVPHAPFRQIFTLGWVSERYGHMIGLGAMLLPSNWPPSILMLEF</sequence>
<dbReference type="InterPro" id="IPR054586">
    <property type="entry name" value="MACPF_1_fungal"/>
</dbReference>
<accession>A0A8H3BAN6</accession>
<dbReference type="EMBL" id="CAJMWS010000574">
    <property type="protein sequence ID" value="CAE6452314.1"/>
    <property type="molecule type" value="Genomic_DNA"/>
</dbReference>
<proteinExistence type="predicted"/>
<dbReference type="AlphaFoldDB" id="A0A8H3BAN6"/>
<evidence type="ECO:0000259" key="1">
    <source>
        <dbReference type="PROSITE" id="PS51752"/>
    </source>
</evidence>
<gene>
    <name evidence="2" type="ORF">RDB_LOCUS147438</name>
</gene>
<name>A0A8H3BAN6_9AGAM</name>